<organism evidence="1">
    <name type="scientific">marine metagenome</name>
    <dbReference type="NCBI Taxonomy" id="408172"/>
    <lineage>
        <taxon>unclassified sequences</taxon>
        <taxon>metagenomes</taxon>
        <taxon>ecological metagenomes</taxon>
    </lineage>
</organism>
<proteinExistence type="predicted"/>
<dbReference type="AlphaFoldDB" id="A0A383B3L2"/>
<dbReference type="EMBL" id="UINC01197289">
    <property type="protein sequence ID" value="SVE14697.1"/>
    <property type="molecule type" value="Genomic_DNA"/>
</dbReference>
<gene>
    <name evidence="1" type="ORF">METZ01_LOCUS467551</name>
</gene>
<sequence>MGILNNVFSPAAKNSAGRFQYYMLTAVIAIRDFDDLGGGAPQKDGRIVIFLVVFACGCACWASGESMVNINNSGRLAAGGPVKSISSLILAIHP</sequence>
<accession>A0A383B3L2</accession>
<protein>
    <submittedName>
        <fullName evidence="1">Uncharacterized protein</fullName>
    </submittedName>
</protein>
<evidence type="ECO:0000313" key="1">
    <source>
        <dbReference type="EMBL" id="SVE14697.1"/>
    </source>
</evidence>
<name>A0A383B3L2_9ZZZZ</name>
<reference evidence="1" key="1">
    <citation type="submission" date="2018-05" db="EMBL/GenBank/DDBJ databases">
        <authorList>
            <person name="Lanie J.A."/>
            <person name="Ng W.-L."/>
            <person name="Kazmierczak K.M."/>
            <person name="Andrzejewski T.M."/>
            <person name="Davidsen T.M."/>
            <person name="Wayne K.J."/>
            <person name="Tettelin H."/>
            <person name="Glass J.I."/>
            <person name="Rusch D."/>
            <person name="Podicherti R."/>
            <person name="Tsui H.-C.T."/>
            <person name="Winkler M.E."/>
        </authorList>
    </citation>
    <scope>NUCLEOTIDE SEQUENCE</scope>
</reference>